<name>A0A7W7CHM6_9PSEU</name>
<protein>
    <submittedName>
        <fullName evidence="2">Ribosome-associated toxin RatA of RatAB toxin-antitoxin module</fullName>
    </submittedName>
</protein>
<comment type="caution">
    <text evidence="2">The sequence shown here is derived from an EMBL/GenBank/DDBJ whole genome shotgun (WGS) entry which is preliminary data.</text>
</comment>
<dbReference type="InterPro" id="IPR005031">
    <property type="entry name" value="COQ10_START"/>
</dbReference>
<dbReference type="Gene3D" id="3.30.530.20">
    <property type="match status" value="1"/>
</dbReference>
<reference evidence="2 3" key="1">
    <citation type="submission" date="2020-08" db="EMBL/GenBank/DDBJ databases">
        <title>Sequencing the genomes of 1000 actinobacteria strains.</title>
        <authorList>
            <person name="Klenk H.-P."/>
        </authorList>
    </citation>
    <scope>NUCLEOTIDE SEQUENCE [LARGE SCALE GENOMIC DNA]</scope>
    <source>
        <strain evidence="2 3">DSM 44230</strain>
    </source>
</reference>
<dbReference type="SUPFAM" id="SSF55961">
    <property type="entry name" value="Bet v1-like"/>
    <property type="match status" value="1"/>
</dbReference>
<feature type="domain" description="Coenzyme Q-binding protein COQ10 START" evidence="1">
    <location>
        <begin position="14"/>
        <end position="132"/>
    </location>
</feature>
<dbReference type="Pfam" id="PF03364">
    <property type="entry name" value="Polyketide_cyc"/>
    <property type="match status" value="1"/>
</dbReference>
<dbReference type="EMBL" id="JACHMH010000001">
    <property type="protein sequence ID" value="MBB4681403.1"/>
    <property type="molecule type" value="Genomic_DNA"/>
</dbReference>
<sequence>MRHVEIHSLIRDTDPDTVFDTLADFSHYAELVDVVRKVEMHRSDGGPSYSSWVVEFRNGLLQWTEQDWFRREEMRLDFIQTEGDFEEFYGGWVLEQTPEGIKTALIADFDFGVPSLASIVEPVAERLLTDVVQLVLIGLFGDRVEFPKDAPVPVRAAAVPL</sequence>
<gene>
    <name evidence="2" type="ORF">HNR67_007521</name>
</gene>
<keyword evidence="3" id="KW-1185">Reference proteome</keyword>
<accession>A0A7W7CHM6</accession>
<dbReference type="RefSeq" id="WP_185007951.1">
    <property type="nucleotide sequence ID" value="NZ_BAAAUI010000008.1"/>
</dbReference>
<dbReference type="Proteomes" id="UP000533598">
    <property type="component" value="Unassembled WGS sequence"/>
</dbReference>
<proteinExistence type="predicted"/>
<evidence type="ECO:0000313" key="3">
    <source>
        <dbReference type="Proteomes" id="UP000533598"/>
    </source>
</evidence>
<evidence type="ECO:0000313" key="2">
    <source>
        <dbReference type="EMBL" id="MBB4681403.1"/>
    </source>
</evidence>
<organism evidence="2 3">
    <name type="scientific">Crossiella cryophila</name>
    <dbReference type="NCBI Taxonomy" id="43355"/>
    <lineage>
        <taxon>Bacteria</taxon>
        <taxon>Bacillati</taxon>
        <taxon>Actinomycetota</taxon>
        <taxon>Actinomycetes</taxon>
        <taxon>Pseudonocardiales</taxon>
        <taxon>Pseudonocardiaceae</taxon>
        <taxon>Crossiella</taxon>
    </lineage>
</organism>
<dbReference type="AlphaFoldDB" id="A0A7W7CHM6"/>
<dbReference type="InterPro" id="IPR023393">
    <property type="entry name" value="START-like_dom_sf"/>
</dbReference>
<evidence type="ECO:0000259" key="1">
    <source>
        <dbReference type="Pfam" id="PF03364"/>
    </source>
</evidence>